<dbReference type="HOGENOM" id="CLU_3427973_0_0_1"/>
<dbReference type="EMBL" id="AHHD01000350">
    <property type="protein sequence ID" value="EKG14386.1"/>
    <property type="molecule type" value="Genomic_DNA"/>
</dbReference>
<feature type="non-terminal residue" evidence="1">
    <location>
        <position position="1"/>
    </location>
</feature>
<dbReference type="AlphaFoldDB" id="K2QWZ9"/>
<comment type="caution">
    <text evidence="1">The sequence shown here is derived from an EMBL/GenBank/DDBJ whole genome shotgun (WGS) entry which is preliminary data.</text>
</comment>
<organism evidence="1 2">
    <name type="scientific">Macrophomina phaseolina (strain MS6)</name>
    <name type="common">Charcoal rot fungus</name>
    <dbReference type="NCBI Taxonomy" id="1126212"/>
    <lineage>
        <taxon>Eukaryota</taxon>
        <taxon>Fungi</taxon>
        <taxon>Dikarya</taxon>
        <taxon>Ascomycota</taxon>
        <taxon>Pezizomycotina</taxon>
        <taxon>Dothideomycetes</taxon>
        <taxon>Dothideomycetes incertae sedis</taxon>
        <taxon>Botryosphaeriales</taxon>
        <taxon>Botryosphaeriaceae</taxon>
        <taxon>Macrophomina</taxon>
    </lineage>
</organism>
<dbReference type="VEuPathDB" id="FungiDB:MPH_08436"/>
<sequence length="21" mass="2569">KALKLKKENKVYLLRKNIKIK</sequence>
<evidence type="ECO:0000313" key="1">
    <source>
        <dbReference type="EMBL" id="EKG14386.1"/>
    </source>
</evidence>
<reference evidence="1 2" key="1">
    <citation type="journal article" date="2012" name="BMC Genomics">
        <title>Tools to kill: Genome of one of the most destructive plant pathogenic fungi Macrophomina phaseolina.</title>
        <authorList>
            <person name="Islam M.S."/>
            <person name="Haque M.S."/>
            <person name="Islam M.M."/>
            <person name="Emdad E.M."/>
            <person name="Halim A."/>
            <person name="Hossen Q.M.M."/>
            <person name="Hossain M.Z."/>
            <person name="Ahmed B."/>
            <person name="Rahim S."/>
            <person name="Rahman M.S."/>
            <person name="Alam M.M."/>
            <person name="Hou S."/>
            <person name="Wan X."/>
            <person name="Saito J.A."/>
            <person name="Alam M."/>
        </authorList>
    </citation>
    <scope>NUCLEOTIDE SEQUENCE [LARGE SCALE GENOMIC DNA]</scope>
    <source>
        <strain evidence="1 2">MS6</strain>
    </source>
</reference>
<protein>
    <submittedName>
        <fullName evidence="1">Uncharacterized protein</fullName>
    </submittedName>
</protein>
<evidence type="ECO:0000313" key="2">
    <source>
        <dbReference type="Proteomes" id="UP000007129"/>
    </source>
</evidence>
<accession>K2QWZ9</accession>
<proteinExistence type="predicted"/>
<gene>
    <name evidence="1" type="ORF">MPH_08436</name>
</gene>
<name>K2QWZ9_MACPH</name>
<dbReference type="Proteomes" id="UP000007129">
    <property type="component" value="Unassembled WGS sequence"/>
</dbReference>
<dbReference type="InParanoid" id="K2QWZ9"/>